<dbReference type="Gene3D" id="3.40.50.300">
    <property type="entry name" value="P-loop containing nucleotide triphosphate hydrolases"/>
    <property type="match status" value="1"/>
</dbReference>
<dbReference type="GO" id="GO:0005524">
    <property type="term" value="F:ATP binding"/>
    <property type="evidence" value="ECO:0007669"/>
    <property type="project" value="UniProtKB-KW"/>
</dbReference>
<dbReference type="InterPro" id="IPR050388">
    <property type="entry name" value="ABC_Ni/Peptide_Import"/>
</dbReference>
<keyword evidence="3" id="KW-0813">Transport</keyword>
<evidence type="ECO:0000256" key="9">
    <source>
        <dbReference type="ARBA" id="ARBA00023136"/>
    </source>
</evidence>
<dbReference type="STRING" id="198092.SAMN02745194_02459"/>
<gene>
    <name evidence="11" type="ORF">SAMN02745194_02459</name>
</gene>
<evidence type="ECO:0000256" key="5">
    <source>
        <dbReference type="ARBA" id="ARBA00022519"/>
    </source>
</evidence>
<evidence type="ECO:0000256" key="2">
    <source>
        <dbReference type="ARBA" id="ARBA00005417"/>
    </source>
</evidence>
<organism evidence="11 12">
    <name type="scientific">Muricoccus roseus</name>
    <dbReference type="NCBI Taxonomy" id="198092"/>
    <lineage>
        <taxon>Bacteria</taxon>
        <taxon>Pseudomonadati</taxon>
        <taxon>Pseudomonadota</taxon>
        <taxon>Alphaproteobacteria</taxon>
        <taxon>Acetobacterales</taxon>
        <taxon>Roseomonadaceae</taxon>
        <taxon>Muricoccus</taxon>
    </lineage>
</organism>
<keyword evidence="12" id="KW-1185">Reference proteome</keyword>
<dbReference type="RefSeq" id="WP_073135100.1">
    <property type="nucleotide sequence ID" value="NZ_FQZF01000013.1"/>
</dbReference>
<dbReference type="EMBL" id="FQZF01000013">
    <property type="protein sequence ID" value="SHJ39670.1"/>
    <property type="molecule type" value="Genomic_DNA"/>
</dbReference>
<evidence type="ECO:0000313" key="12">
    <source>
        <dbReference type="Proteomes" id="UP000184387"/>
    </source>
</evidence>
<protein>
    <submittedName>
        <fullName evidence="11">Oligopeptide/dipeptide ABC transporter, ATP-binding protein, C-terminal domain-containing protein</fullName>
    </submittedName>
</protein>
<dbReference type="GO" id="GO:0005886">
    <property type="term" value="C:plasma membrane"/>
    <property type="evidence" value="ECO:0007669"/>
    <property type="project" value="UniProtKB-SubCell"/>
</dbReference>
<feature type="domain" description="Oligopeptide/dipeptide ABC transporter C-terminal" evidence="10">
    <location>
        <begin position="26"/>
        <end position="90"/>
    </location>
</feature>
<comment type="subcellular location">
    <subcellularLocation>
        <location evidence="1">Cell inner membrane</location>
        <topology evidence="1">Peripheral membrane protein</topology>
    </subcellularLocation>
</comment>
<accession>A0A1M6IZ47</accession>
<reference evidence="11 12" key="1">
    <citation type="submission" date="2016-11" db="EMBL/GenBank/DDBJ databases">
        <authorList>
            <person name="Jaros S."/>
            <person name="Januszkiewicz K."/>
            <person name="Wedrychowicz H."/>
        </authorList>
    </citation>
    <scope>NUCLEOTIDE SEQUENCE [LARGE SCALE GENOMIC DNA]</scope>
    <source>
        <strain evidence="11 12">DSM 14916</strain>
    </source>
</reference>
<keyword evidence="4" id="KW-1003">Cell membrane</keyword>
<sequence length="128" mass="13648">MLISHDLGVIGAVCRRIVVMYSGNVVEDAPAEALFRAPRHPYTRGLLAAIPDLNRPEHMPASIPGSIPDLRRPPSGCRFHPRCPLAMPICAREKPRLAPAVDPLHRVACHAVQQAVATAGPAMAASPA</sequence>
<dbReference type="InterPro" id="IPR027417">
    <property type="entry name" value="P-loop_NTPase"/>
</dbReference>
<dbReference type="Proteomes" id="UP000184387">
    <property type="component" value="Unassembled WGS sequence"/>
</dbReference>
<dbReference type="PANTHER" id="PTHR43297">
    <property type="entry name" value="OLIGOPEPTIDE TRANSPORT ATP-BINDING PROTEIN APPD"/>
    <property type="match status" value="1"/>
</dbReference>
<dbReference type="AlphaFoldDB" id="A0A1M6IZ47"/>
<evidence type="ECO:0000256" key="4">
    <source>
        <dbReference type="ARBA" id="ARBA00022475"/>
    </source>
</evidence>
<comment type="similarity">
    <text evidence="2">Belongs to the ABC transporter superfamily.</text>
</comment>
<evidence type="ECO:0000256" key="6">
    <source>
        <dbReference type="ARBA" id="ARBA00022741"/>
    </source>
</evidence>
<dbReference type="OrthoDB" id="9815712at2"/>
<dbReference type="InterPro" id="IPR013563">
    <property type="entry name" value="Oligopep_ABC_C"/>
</dbReference>
<evidence type="ECO:0000256" key="8">
    <source>
        <dbReference type="ARBA" id="ARBA00022967"/>
    </source>
</evidence>
<keyword evidence="8" id="KW-1278">Translocase</keyword>
<dbReference type="PANTHER" id="PTHR43297:SF14">
    <property type="entry name" value="ATPASE AAA-TYPE CORE DOMAIN-CONTAINING PROTEIN"/>
    <property type="match status" value="1"/>
</dbReference>
<evidence type="ECO:0000259" key="10">
    <source>
        <dbReference type="Pfam" id="PF08352"/>
    </source>
</evidence>
<dbReference type="NCBIfam" id="TIGR01727">
    <property type="entry name" value="oligo_HPY"/>
    <property type="match status" value="1"/>
</dbReference>
<keyword evidence="5" id="KW-0997">Cell inner membrane</keyword>
<dbReference type="Pfam" id="PF08352">
    <property type="entry name" value="oligo_HPY"/>
    <property type="match status" value="1"/>
</dbReference>
<evidence type="ECO:0000256" key="3">
    <source>
        <dbReference type="ARBA" id="ARBA00022448"/>
    </source>
</evidence>
<proteinExistence type="inferred from homology"/>
<evidence type="ECO:0000256" key="1">
    <source>
        <dbReference type="ARBA" id="ARBA00004417"/>
    </source>
</evidence>
<evidence type="ECO:0000313" key="11">
    <source>
        <dbReference type="EMBL" id="SHJ39670.1"/>
    </source>
</evidence>
<dbReference type="SUPFAM" id="SSF52540">
    <property type="entry name" value="P-loop containing nucleoside triphosphate hydrolases"/>
    <property type="match status" value="1"/>
</dbReference>
<evidence type="ECO:0000256" key="7">
    <source>
        <dbReference type="ARBA" id="ARBA00022840"/>
    </source>
</evidence>
<keyword evidence="6" id="KW-0547">Nucleotide-binding</keyword>
<keyword evidence="7 11" id="KW-0067">ATP-binding</keyword>
<dbReference type="GO" id="GO:0015833">
    <property type="term" value="P:peptide transport"/>
    <property type="evidence" value="ECO:0007669"/>
    <property type="project" value="InterPro"/>
</dbReference>
<name>A0A1M6IZ47_9PROT</name>
<keyword evidence="9" id="KW-0472">Membrane</keyword>